<proteinExistence type="predicted"/>
<gene>
    <name evidence="1" type="ORF">BGZ95_004428</name>
</gene>
<evidence type="ECO:0000313" key="2">
    <source>
        <dbReference type="Proteomes" id="UP001194580"/>
    </source>
</evidence>
<comment type="caution">
    <text evidence="1">The sequence shown here is derived from an EMBL/GenBank/DDBJ whole genome shotgun (WGS) entry which is preliminary data.</text>
</comment>
<reference evidence="1" key="1">
    <citation type="journal article" date="2020" name="Fungal Divers.">
        <title>Resolving the Mortierellaceae phylogeny through synthesis of multi-gene phylogenetics and phylogenomics.</title>
        <authorList>
            <person name="Vandepol N."/>
            <person name="Liber J."/>
            <person name="Desiro A."/>
            <person name="Na H."/>
            <person name="Kennedy M."/>
            <person name="Barry K."/>
            <person name="Grigoriev I.V."/>
            <person name="Miller A.N."/>
            <person name="O'Donnell K."/>
            <person name="Stajich J.E."/>
            <person name="Bonito G."/>
        </authorList>
    </citation>
    <scope>NUCLEOTIDE SEQUENCE</scope>
    <source>
        <strain evidence="1">NRRL 28262</strain>
    </source>
</reference>
<organism evidence="1 2">
    <name type="scientific">Linnemannia exigua</name>
    <dbReference type="NCBI Taxonomy" id="604196"/>
    <lineage>
        <taxon>Eukaryota</taxon>
        <taxon>Fungi</taxon>
        <taxon>Fungi incertae sedis</taxon>
        <taxon>Mucoromycota</taxon>
        <taxon>Mortierellomycotina</taxon>
        <taxon>Mortierellomycetes</taxon>
        <taxon>Mortierellales</taxon>
        <taxon>Mortierellaceae</taxon>
        <taxon>Linnemannia</taxon>
    </lineage>
</organism>
<dbReference type="Proteomes" id="UP001194580">
    <property type="component" value="Unassembled WGS sequence"/>
</dbReference>
<dbReference type="AlphaFoldDB" id="A0AAD4DHQ9"/>
<dbReference type="EMBL" id="JAAAIL010000210">
    <property type="protein sequence ID" value="KAG0278231.1"/>
    <property type="molecule type" value="Genomic_DNA"/>
</dbReference>
<keyword evidence="2" id="KW-1185">Reference proteome</keyword>
<sequence>MDSATSRLLDLPEITRLIAAHLNKRDLLSFMTPSYLLHAILEPCFYRDLVTSLTVATAKTVGSTGENERKLMLWDSRQGQEDWVRQILFDVDDSTTIVLRVCRVLSDLVQLRDLDLNVLSIKTRLAMRMIGMALGKMYSLMDVRVSFRCRDICAAAWMLMLACPTSVEKFQLEEYNFT</sequence>
<evidence type="ECO:0000313" key="1">
    <source>
        <dbReference type="EMBL" id="KAG0278231.1"/>
    </source>
</evidence>
<accession>A0AAD4DHQ9</accession>
<name>A0AAD4DHQ9_9FUNG</name>
<protein>
    <submittedName>
        <fullName evidence="1">Uncharacterized protein</fullName>
    </submittedName>
</protein>